<protein>
    <submittedName>
        <fullName evidence="1">Uncharacterized protein</fullName>
    </submittedName>
</protein>
<organism evidence="1 2">
    <name type="scientific">Coptis chinensis</name>
    <dbReference type="NCBI Taxonomy" id="261450"/>
    <lineage>
        <taxon>Eukaryota</taxon>
        <taxon>Viridiplantae</taxon>
        <taxon>Streptophyta</taxon>
        <taxon>Embryophyta</taxon>
        <taxon>Tracheophyta</taxon>
        <taxon>Spermatophyta</taxon>
        <taxon>Magnoliopsida</taxon>
        <taxon>Ranunculales</taxon>
        <taxon>Ranunculaceae</taxon>
        <taxon>Coptidoideae</taxon>
        <taxon>Coptis</taxon>
    </lineage>
</organism>
<gene>
    <name evidence="1" type="ORF">IFM89_019127</name>
</gene>
<dbReference type="AlphaFoldDB" id="A0A835H725"/>
<proteinExistence type="predicted"/>
<evidence type="ECO:0000313" key="1">
    <source>
        <dbReference type="EMBL" id="KAF9592922.1"/>
    </source>
</evidence>
<keyword evidence="2" id="KW-1185">Reference proteome</keyword>
<dbReference type="EMBL" id="JADFTS010000008">
    <property type="protein sequence ID" value="KAF9592922.1"/>
    <property type="molecule type" value="Genomic_DNA"/>
</dbReference>
<comment type="caution">
    <text evidence="1">The sequence shown here is derived from an EMBL/GenBank/DDBJ whole genome shotgun (WGS) entry which is preliminary data.</text>
</comment>
<evidence type="ECO:0000313" key="2">
    <source>
        <dbReference type="Proteomes" id="UP000631114"/>
    </source>
</evidence>
<accession>A0A835H725</accession>
<dbReference type="Proteomes" id="UP000631114">
    <property type="component" value="Unassembled WGS sequence"/>
</dbReference>
<name>A0A835H725_9MAGN</name>
<sequence length="150" mass="17248">MAADRTIVLKMNFLSLFDLGVYDVFYKVQILRRGWKPLMLDSTAHYSPFLFKTFYHGLAHDNEGSAVVTFGGEMLEFTRAVVSTVLGILARQEIPKSQEFNVLQFSHLLLAKIALLLCIKVSDGRRLKGFDDYAISYISTRFRWKEIGRF</sequence>
<reference evidence="1 2" key="1">
    <citation type="submission" date="2020-10" db="EMBL/GenBank/DDBJ databases">
        <title>The Coptis chinensis genome and diversification of protoberbering-type alkaloids.</title>
        <authorList>
            <person name="Wang B."/>
            <person name="Shu S."/>
            <person name="Song C."/>
            <person name="Liu Y."/>
        </authorList>
    </citation>
    <scope>NUCLEOTIDE SEQUENCE [LARGE SCALE GENOMIC DNA]</scope>
    <source>
        <strain evidence="1">HL-2020</strain>
        <tissue evidence="1">Leaf</tissue>
    </source>
</reference>